<dbReference type="EMBL" id="CAJOBG010009840">
    <property type="protein sequence ID" value="CAF4274611.1"/>
    <property type="molecule type" value="Genomic_DNA"/>
</dbReference>
<accession>A0A820G971</accession>
<dbReference type="AlphaFoldDB" id="A0A820G971"/>
<dbReference type="Proteomes" id="UP000663866">
    <property type="component" value="Unassembled WGS sequence"/>
</dbReference>
<feature type="region of interest" description="Disordered" evidence="1">
    <location>
        <begin position="9"/>
        <end position="37"/>
    </location>
</feature>
<evidence type="ECO:0000313" key="2">
    <source>
        <dbReference type="EMBL" id="CAF4274611.1"/>
    </source>
</evidence>
<proteinExistence type="predicted"/>
<sequence>IKLNLVNSIPSTMPPKRGRSRCGGGNRGRGELTGSSKIYQTPKNTEITYKPLEQQSIKLFTISLLILEGTKSMSKVDLNTILKRHFADVKISDI</sequence>
<feature type="non-terminal residue" evidence="2">
    <location>
        <position position="1"/>
    </location>
</feature>
<name>A0A820G971_9BILA</name>
<evidence type="ECO:0000256" key="1">
    <source>
        <dbReference type="SAM" id="MobiDB-lite"/>
    </source>
</evidence>
<reference evidence="2" key="1">
    <citation type="submission" date="2021-02" db="EMBL/GenBank/DDBJ databases">
        <authorList>
            <person name="Nowell W R."/>
        </authorList>
    </citation>
    <scope>NUCLEOTIDE SEQUENCE</scope>
</reference>
<keyword evidence="3" id="KW-1185">Reference proteome</keyword>
<protein>
    <submittedName>
        <fullName evidence="2">Uncharacterized protein</fullName>
    </submittedName>
</protein>
<evidence type="ECO:0000313" key="3">
    <source>
        <dbReference type="Proteomes" id="UP000663866"/>
    </source>
</evidence>
<gene>
    <name evidence="2" type="ORF">OVN521_LOCUS30287</name>
</gene>
<organism evidence="2 3">
    <name type="scientific">Rotaria magnacalcarata</name>
    <dbReference type="NCBI Taxonomy" id="392030"/>
    <lineage>
        <taxon>Eukaryota</taxon>
        <taxon>Metazoa</taxon>
        <taxon>Spiralia</taxon>
        <taxon>Gnathifera</taxon>
        <taxon>Rotifera</taxon>
        <taxon>Eurotatoria</taxon>
        <taxon>Bdelloidea</taxon>
        <taxon>Philodinida</taxon>
        <taxon>Philodinidae</taxon>
        <taxon>Rotaria</taxon>
    </lineage>
</organism>
<comment type="caution">
    <text evidence="2">The sequence shown here is derived from an EMBL/GenBank/DDBJ whole genome shotgun (WGS) entry which is preliminary data.</text>
</comment>